<dbReference type="EMBL" id="FOHS01000001">
    <property type="protein sequence ID" value="SES79747.1"/>
    <property type="molecule type" value="Genomic_DNA"/>
</dbReference>
<reference evidence="3" key="1">
    <citation type="submission" date="2016-10" db="EMBL/GenBank/DDBJ databases">
        <authorList>
            <person name="Varghese N."/>
            <person name="Submissions S."/>
        </authorList>
    </citation>
    <scope>NUCLEOTIDE SEQUENCE [LARGE SCALE GENOMIC DNA]</scope>
    <source>
        <strain evidence="3">DSM 15310</strain>
    </source>
</reference>
<feature type="transmembrane region" description="Helical" evidence="1">
    <location>
        <begin position="53"/>
        <end position="73"/>
    </location>
</feature>
<evidence type="ECO:0000256" key="1">
    <source>
        <dbReference type="SAM" id="Phobius"/>
    </source>
</evidence>
<keyword evidence="1" id="KW-0812">Transmembrane</keyword>
<protein>
    <submittedName>
        <fullName evidence="2">Uncharacterized protein</fullName>
    </submittedName>
</protein>
<name>A0A1H9ZEL6_9BACT</name>
<dbReference type="STRING" id="82805.SAMN04487998_0288"/>
<dbReference type="Pfam" id="PF22503">
    <property type="entry name" value="DUF6992"/>
    <property type="match status" value="1"/>
</dbReference>
<dbReference type="Proteomes" id="UP000198697">
    <property type="component" value="Unassembled WGS sequence"/>
</dbReference>
<accession>A0A1H9ZEL6</accession>
<keyword evidence="1" id="KW-1133">Transmembrane helix</keyword>
<dbReference type="AlphaFoldDB" id="A0A1H9ZEL6"/>
<dbReference type="RefSeq" id="WP_092767556.1">
    <property type="nucleotide sequence ID" value="NZ_FOHS01000001.1"/>
</dbReference>
<feature type="transmembrane region" description="Helical" evidence="1">
    <location>
        <begin position="136"/>
        <end position="154"/>
    </location>
</feature>
<dbReference type="OrthoDB" id="1122568at2"/>
<evidence type="ECO:0000313" key="2">
    <source>
        <dbReference type="EMBL" id="SES79747.1"/>
    </source>
</evidence>
<sequence>MPLSAVDLPAINHARELMAEHGMGLLGAWALLNLLVSGYRVSRTDARTAAYHFHFMNVAWNVVNTLLAVWGILRAQPNGVAGLSLSDSLAAQRSFENLLLLNVGLDVGYVLIGYWLHRRAATAERPERLRGYAQSLWLQGGFLLCFDLGFYFAYHQFAAQLGG</sequence>
<feature type="transmembrane region" description="Helical" evidence="1">
    <location>
        <begin position="98"/>
        <end position="116"/>
    </location>
</feature>
<keyword evidence="3" id="KW-1185">Reference proteome</keyword>
<keyword evidence="1" id="KW-0472">Membrane</keyword>
<proteinExistence type="predicted"/>
<feature type="transmembrane region" description="Helical" evidence="1">
    <location>
        <begin position="22"/>
        <end position="41"/>
    </location>
</feature>
<gene>
    <name evidence="2" type="ORF">SAMN04487998_0288</name>
</gene>
<dbReference type="InterPro" id="IPR054261">
    <property type="entry name" value="DUF6992"/>
</dbReference>
<organism evidence="2 3">
    <name type="scientific">Hymenobacter actinosclerus</name>
    <dbReference type="NCBI Taxonomy" id="82805"/>
    <lineage>
        <taxon>Bacteria</taxon>
        <taxon>Pseudomonadati</taxon>
        <taxon>Bacteroidota</taxon>
        <taxon>Cytophagia</taxon>
        <taxon>Cytophagales</taxon>
        <taxon>Hymenobacteraceae</taxon>
        <taxon>Hymenobacter</taxon>
    </lineage>
</organism>
<evidence type="ECO:0000313" key="3">
    <source>
        <dbReference type="Proteomes" id="UP000198697"/>
    </source>
</evidence>